<dbReference type="RefSeq" id="WP_264602035.1">
    <property type="nucleotide sequence ID" value="NZ_JAOQNS010000007.1"/>
</dbReference>
<keyword evidence="4" id="KW-1185">Reference proteome</keyword>
<dbReference type="InterPro" id="IPR039448">
    <property type="entry name" value="Beta_helix"/>
</dbReference>
<dbReference type="EMBL" id="JAOQNS010000007">
    <property type="protein sequence ID" value="MCW2308418.1"/>
    <property type="molecule type" value="Genomic_DNA"/>
</dbReference>
<dbReference type="InterPro" id="IPR011050">
    <property type="entry name" value="Pectin_lyase_fold/virulence"/>
</dbReference>
<dbReference type="Pfam" id="PF13229">
    <property type="entry name" value="Beta_helix"/>
    <property type="match status" value="1"/>
</dbReference>
<dbReference type="InterPro" id="IPR006626">
    <property type="entry name" value="PbH1"/>
</dbReference>
<reference evidence="4" key="1">
    <citation type="submission" date="2023-07" db="EMBL/GenBank/DDBJ databases">
        <title>Genome sequencing of Purple Non-Sulfur Bacteria from various extreme environments.</title>
        <authorList>
            <person name="Mayer M."/>
        </authorList>
    </citation>
    <scope>NUCLEOTIDE SEQUENCE [LARGE SCALE GENOMIC DNA]</scope>
    <source>
        <strain evidence="4">DSM 17935</strain>
    </source>
</reference>
<evidence type="ECO:0000313" key="3">
    <source>
        <dbReference type="EMBL" id="MCW2308418.1"/>
    </source>
</evidence>
<name>A0ABT3HDD9_9HYPH</name>
<proteinExistence type="predicted"/>
<evidence type="ECO:0000256" key="1">
    <source>
        <dbReference type="SAM" id="MobiDB-lite"/>
    </source>
</evidence>
<gene>
    <name evidence="3" type="ORF">M2319_002760</name>
</gene>
<dbReference type="SMART" id="SM00710">
    <property type="entry name" value="PbH1"/>
    <property type="match status" value="5"/>
</dbReference>
<evidence type="ECO:0000313" key="4">
    <source>
        <dbReference type="Proteomes" id="UP001209755"/>
    </source>
</evidence>
<dbReference type="SUPFAM" id="SSF51126">
    <property type="entry name" value="Pectin lyase-like"/>
    <property type="match status" value="1"/>
</dbReference>
<comment type="caution">
    <text evidence="3">The sequence shown here is derived from an EMBL/GenBank/DDBJ whole genome shotgun (WGS) entry which is preliminary data.</text>
</comment>
<feature type="region of interest" description="Disordered" evidence="1">
    <location>
        <begin position="42"/>
        <end position="61"/>
    </location>
</feature>
<dbReference type="Proteomes" id="UP001209755">
    <property type="component" value="Unassembled WGS sequence"/>
</dbReference>
<accession>A0ABT3HDD9</accession>
<dbReference type="InterPro" id="IPR012334">
    <property type="entry name" value="Pectin_lyas_fold"/>
</dbReference>
<organism evidence="3 4">
    <name type="scientific">Rhodobium gokarnense</name>
    <dbReference type="NCBI Taxonomy" id="364296"/>
    <lineage>
        <taxon>Bacteria</taxon>
        <taxon>Pseudomonadati</taxon>
        <taxon>Pseudomonadota</taxon>
        <taxon>Alphaproteobacteria</taxon>
        <taxon>Hyphomicrobiales</taxon>
        <taxon>Rhodobiaceae</taxon>
        <taxon>Rhodobium</taxon>
    </lineage>
</organism>
<dbReference type="Gene3D" id="2.160.20.10">
    <property type="entry name" value="Single-stranded right-handed beta-helix, Pectin lyase-like"/>
    <property type="match status" value="1"/>
</dbReference>
<evidence type="ECO:0000259" key="2">
    <source>
        <dbReference type="Pfam" id="PF13229"/>
    </source>
</evidence>
<feature type="domain" description="Right handed beta helix" evidence="2">
    <location>
        <begin position="104"/>
        <end position="289"/>
    </location>
</feature>
<sequence length="542" mass="61092">MQRKIRVLEPGETLTLRPGEYRRPITAVGLRGSASNRITIRGQSKGWYPEETGDQQEPDPSAEAVLTTGMSAELFRRDANMLARKKQAAGGSPGLYYIADEAMLFLRDCQHVTVENLYFNRCWPTAVYLDNCQDITVRSCQFRWGTYAVGAAGFHTRHLTVEGCRWQQNPDNKGRHWKDFLWFRIHGDLDEENPPDGDGRVSIEEGWRLFDGDFFVGWRIAGFVTLRGNLIEDAFNAIHMFNFTENPRTDLNLNVVVENNRFVRIRDNAMEPEGAAWNWVVRHNVFVDVYRWFGFEVERSGWFYIYGNLAWYTQVPGPDPGADGKPRDDHTGGSVFKFNTKHVADGPTYVFHNSFHLREPIAKKKRFAKLAFFNNAIAFCKAKEGGCTGRPTLFAQGARALAMPHDPAADLAQMYVAEKKRFTKDWEALEIVFDGNFIHGPDRLSHLRAVGYLFGDASSDLDPGFAGPLDATNTSASSFRLDHGAEAAGKSIPFVLKTKNDFQTFKDAGGGNVGAIRDDGSLFQLADEFEWITVKMPPQKTS</sequence>
<protein>
    <recommendedName>
        <fullName evidence="2">Right handed beta helix domain-containing protein</fullName>
    </recommendedName>
</protein>